<dbReference type="EMBL" id="JAAABI010000002">
    <property type="protein sequence ID" value="NAY92246.1"/>
    <property type="molecule type" value="Genomic_DNA"/>
</dbReference>
<keyword evidence="4" id="KW-1185">Reference proteome</keyword>
<dbReference type="PANTHER" id="PTHR40841:SF2">
    <property type="entry name" value="SIDEROPHORE-DEGRADING ESTERASE (EUROFUNG)"/>
    <property type="match status" value="1"/>
</dbReference>
<dbReference type="Pfam" id="PF00756">
    <property type="entry name" value="Esterase"/>
    <property type="match status" value="1"/>
</dbReference>
<comment type="similarity">
    <text evidence="1">Belongs to the esterase D family.</text>
</comment>
<protein>
    <recommendedName>
        <fullName evidence="5">Alpha/beta hydrolase</fullName>
    </recommendedName>
</protein>
<evidence type="ECO:0000313" key="4">
    <source>
        <dbReference type="Proteomes" id="UP000667650"/>
    </source>
</evidence>
<dbReference type="GO" id="GO:0016788">
    <property type="term" value="F:hydrolase activity, acting on ester bonds"/>
    <property type="evidence" value="ECO:0007669"/>
    <property type="project" value="TreeGrafter"/>
</dbReference>
<dbReference type="InterPro" id="IPR000801">
    <property type="entry name" value="Esterase-like"/>
</dbReference>
<dbReference type="Proteomes" id="UP000667650">
    <property type="component" value="Unassembled WGS sequence"/>
</dbReference>
<proteinExistence type="inferred from homology"/>
<dbReference type="SUPFAM" id="SSF53474">
    <property type="entry name" value="alpha/beta-Hydrolases"/>
    <property type="match status" value="1"/>
</dbReference>
<keyword evidence="2" id="KW-0378">Hydrolase</keyword>
<evidence type="ECO:0008006" key="5">
    <source>
        <dbReference type="Google" id="ProtNLM"/>
    </source>
</evidence>
<dbReference type="PANTHER" id="PTHR40841">
    <property type="entry name" value="SIDEROPHORE TRIACETYLFUSARININE C ESTERASE"/>
    <property type="match status" value="1"/>
</dbReference>
<evidence type="ECO:0000256" key="2">
    <source>
        <dbReference type="ARBA" id="ARBA00022801"/>
    </source>
</evidence>
<comment type="caution">
    <text evidence="3">The sequence shown here is derived from an EMBL/GenBank/DDBJ whole genome shotgun (WGS) entry which is preliminary data.</text>
</comment>
<dbReference type="InterPro" id="IPR029058">
    <property type="entry name" value="AB_hydrolase_fold"/>
</dbReference>
<evidence type="ECO:0000313" key="3">
    <source>
        <dbReference type="EMBL" id="NAY92246.1"/>
    </source>
</evidence>
<dbReference type="RefSeq" id="WP_166523629.1">
    <property type="nucleotide sequence ID" value="NZ_JAAABI010000002.1"/>
</dbReference>
<organism evidence="3 4">
    <name type="scientific">Flagellimonas ochracea</name>
    <dbReference type="NCBI Taxonomy" id="2696472"/>
    <lineage>
        <taxon>Bacteria</taxon>
        <taxon>Pseudomonadati</taxon>
        <taxon>Bacteroidota</taxon>
        <taxon>Flavobacteriia</taxon>
        <taxon>Flavobacteriales</taxon>
        <taxon>Flavobacteriaceae</taxon>
        <taxon>Flagellimonas</taxon>
    </lineage>
</organism>
<sequence>MKQLILVLVIWVFSFKMFAQTIEPKPFEYPFKVLVYDLPTASNGINYRIYIREPLRDAENGEQASAFYFLDPLRLFVPSAAMSSNYEYFNYIPSAYFIGIGYSNEADGIPKVENRTRDYTPTKFTPPDSTHFLASSPVDYIGSGGTAAFLKVLKDELIPFVEEHCNVSDSDRVLIGNSLSGLAATHTLLTQPDLFNRYLIISPSLWWDDWNNDRHDRYVMKQVSALNKNLFSSETRVYFAVGEEEEGMGMVTDLYLLVNKLKMKRIDNLKLFLDVLEGEQHEGVFPSAFMKGIIGIYSNEEKRRPSASPVKWEN</sequence>
<evidence type="ECO:0000256" key="1">
    <source>
        <dbReference type="ARBA" id="ARBA00005622"/>
    </source>
</evidence>
<gene>
    <name evidence="3" type="ORF">GTQ34_09970</name>
</gene>
<dbReference type="Gene3D" id="3.40.50.1820">
    <property type="entry name" value="alpha/beta hydrolase"/>
    <property type="match status" value="1"/>
</dbReference>
<accession>A0A964WXK7</accession>
<dbReference type="AlphaFoldDB" id="A0A964WXK7"/>
<name>A0A964WXK7_9FLAO</name>
<dbReference type="InterPro" id="IPR052558">
    <property type="entry name" value="Siderophore_Hydrolase_D"/>
</dbReference>
<reference evidence="3" key="1">
    <citation type="submission" date="2020-01" db="EMBL/GenBank/DDBJ databases">
        <title>Muricauda ochracea sp. nov., isolated from a tidal flat of Garorim bay in Korea.</title>
        <authorList>
            <person name="Kim D."/>
            <person name="Yoo Y."/>
            <person name="Kim J.-J."/>
        </authorList>
    </citation>
    <scope>NUCLEOTIDE SEQUENCE</scope>
    <source>
        <strain evidence="3">JGD-17</strain>
    </source>
</reference>